<dbReference type="Gene3D" id="3.40.50.1820">
    <property type="entry name" value="alpha/beta hydrolase"/>
    <property type="match status" value="1"/>
</dbReference>
<protein>
    <recommendedName>
        <fullName evidence="3">Xaa-Pro dipeptidyl-peptidase-like domain-containing protein</fullName>
    </recommendedName>
</protein>
<accession>A0A6J4VUS8</accession>
<keyword evidence="2" id="KW-1133">Transmembrane helix</keyword>
<dbReference type="InterPro" id="IPR052920">
    <property type="entry name" value="DNA-binding_regulatory"/>
</dbReference>
<dbReference type="PANTHER" id="PTHR43358:SF4">
    <property type="entry name" value="ALPHA_BETA HYDROLASE FOLD-1 DOMAIN-CONTAINING PROTEIN"/>
    <property type="match status" value="1"/>
</dbReference>
<dbReference type="AlphaFoldDB" id="A0A6J4VUS8"/>
<dbReference type="InterPro" id="IPR000383">
    <property type="entry name" value="Xaa-Pro-like_dom"/>
</dbReference>
<evidence type="ECO:0000256" key="1">
    <source>
        <dbReference type="SAM" id="MobiDB-lite"/>
    </source>
</evidence>
<sequence>MGGELGAVGRGPTAVERVGRAGTRRRRQGAPGAHGQRAARRGPRRLLLLVVLAVMLVALVYASLSVYMAATLTRVSRQAPGTDPRALGLQVEDVAFRSQEDGLTLRGWFLPAPNPAGGPPVDRLIVVVHGRNGVRDDASIGLLPIARALLGAGYNVLLFDLRGHGESEGERYSLGWYERRDVKGALDWAEGRGFSRIGIYGFSMGGATVLLTAAEDPRPAAVAVDGAYADLAELLAVQVPKQSGLPPVFTPGVILAVRLLYGADAGA</sequence>
<dbReference type="GO" id="GO:0016787">
    <property type="term" value="F:hydrolase activity"/>
    <property type="evidence" value="ECO:0007669"/>
    <property type="project" value="InterPro"/>
</dbReference>
<reference evidence="4" key="1">
    <citation type="submission" date="2020-02" db="EMBL/GenBank/DDBJ databases">
        <authorList>
            <person name="Meier V. D."/>
        </authorList>
    </citation>
    <scope>NUCLEOTIDE SEQUENCE</scope>
    <source>
        <strain evidence="4">AVDCRST_MAG88</strain>
    </source>
</reference>
<dbReference type="PANTHER" id="PTHR43358">
    <property type="entry name" value="ALPHA/BETA-HYDROLASE"/>
    <property type="match status" value="1"/>
</dbReference>
<feature type="domain" description="Xaa-Pro dipeptidyl-peptidase-like" evidence="3">
    <location>
        <begin position="135"/>
        <end position="232"/>
    </location>
</feature>
<organism evidence="4">
    <name type="scientific">uncultured Thermomicrobiales bacterium</name>
    <dbReference type="NCBI Taxonomy" id="1645740"/>
    <lineage>
        <taxon>Bacteria</taxon>
        <taxon>Pseudomonadati</taxon>
        <taxon>Thermomicrobiota</taxon>
        <taxon>Thermomicrobia</taxon>
        <taxon>Thermomicrobiales</taxon>
        <taxon>environmental samples</taxon>
    </lineage>
</organism>
<keyword evidence="2" id="KW-0812">Transmembrane</keyword>
<dbReference type="Pfam" id="PF02129">
    <property type="entry name" value="Peptidase_S15"/>
    <property type="match status" value="1"/>
</dbReference>
<evidence type="ECO:0000259" key="3">
    <source>
        <dbReference type="Pfam" id="PF02129"/>
    </source>
</evidence>
<feature type="region of interest" description="Disordered" evidence="1">
    <location>
        <begin position="1"/>
        <end position="38"/>
    </location>
</feature>
<feature type="non-terminal residue" evidence="4">
    <location>
        <position position="267"/>
    </location>
</feature>
<keyword evidence="2" id="KW-0472">Membrane</keyword>
<dbReference type="EMBL" id="CADCWM010000883">
    <property type="protein sequence ID" value="CAA9583571.1"/>
    <property type="molecule type" value="Genomic_DNA"/>
</dbReference>
<proteinExistence type="predicted"/>
<evidence type="ECO:0000313" key="4">
    <source>
        <dbReference type="EMBL" id="CAA9583571.1"/>
    </source>
</evidence>
<dbReference type="InterPro" id="IPR029058">
    <property type="entry name" value="AB_hydrolase_fold"/>
</dbReference>
<gene>
    <name evidence="4" type="ORF">AVDCRST_MAG88-3640</name>
</gene>
<evidence type="ECO:0000256" key="2">
    <source>
        <dbReference type="SAM" id="Phobius"/>
    </source>
</evidence>
<name>A0A6J4VUS8_9BACT</name>
<dbReference type="SUPFAM" id="SSF53474">
    <property type="entry name" value="alpha/beta-Hydrolases"/>
    <property type="match status" value="1"/>
</dbReference>
<feature type="transmembrane region" description="Helical" evidence="2">
    <location>
        <begin position="46"/>
        <end position="70"/>
    </location>
</feature>